<feature type="region of interest" description="Disordered" evidence="1">
    <location>
        <begin position="144"/>
        <end position="179"/>
    </location>
</feature>
<dbReference type="AlphaFoldDB" id="A0A9J6FT73"/>
<evidence type="ECO:0000313" key="2">
    <source>
        <dbReference type="EMBL" id="KAH9365971.1"/>
    </source>
</evidence>
<reference evidence="2 3" key="1">
    <citation type="journal article" date="2020" name="Cell">
        <title>Large-Scale Comparative Analyses of Tick Genomes Elucidate Their Genetic Diversity and Vector Capacities.</title>
        <authorList>
            <consortium name="Tick Genome and Microbiome Consortium (TIGMIC)"/>
            <person name="Jia N."/>
            <person name="Wang J."/>
            <person name="Shi W."/>
            <person name="Du L."/>
            <person name="Sun Y."/>
            <person name="Zhan W."/>
            <person name="Jiang J.F."/>
            <person name="Wang Q."/>
            <person name="Zhang B."/>
            <person name="Ji P."/>
            <person name="Bell-Sakyi L."/>
            <person name="Cui X.M."/>
            <person name="Yuan T.T."/>
            <person name="Jiang B.G."/>
            <person name="Yang W.F."/>
            <person name="Lam T.T."/>
            <person name="Chang Q.C."/>
            <person name="Ding S.J."/>
            <person name="Wang X.J."/>
            <person name="Zhu J.G."/>
            <person name="Ruan X.D."/>
            <person name="Zhao L."/>
            <person name="Wei J.T."/>
            <person name="Ye R.Z."/>
            <person name="Que T.C."/>
            <person name="Du C.H."/>
            <person name="Zhou Y.H."/>
            <person name="Cheng J.X."/>
            <person name="Dai P.F."/>
            <person name="Guo W.B."/>
            <person name="Han X.H."/>
            <person name="Huang E.J."/>
            <person name="Li L.F."/>
            <person name="Wei W."/>
            <person name="Gao Y.C."/>
            <person name="Liu J.Z."/>
            <person name="Shao H.Z."/>
            <person name="Wang X."/>
            <person name="Wang C.C."/>
            <person name="Yang T.C."/>
            <person name="Huo Q.B."/>
            <person name="Li W."/>
            <person name="Chen H.Y."/>
            <person name="Chen S.E."/>
            <person name="Zhou L.G."/>
            <person name="Ni X.B."/>
            <person name="Tian J.H."/>
            <person name="Sheng Y."/>
            <person name="Liu T."/>
            <person name="Pan Y.S."/>
            <person name="Xia L.Y."/>
            <person name="Li J."/>
            <person name="Zhao F."/>
            <person name="Cao W.C."/>
        </authorList>
    </citation>
    <scope>NUCLEOTIDE SEQUENCE [LARGE SCALE GENOMIC DNA]</scope>
    <source>
        <strain evidence="2">HaeL-2018</strain>
    </source>
</reference>
<evidence type="ECO:0000313" key="3">
    <source>
        <dbReference type="Proteomes" id="UP000821853"/>
    </source>
</evidence>
<evidence type="ECO:0000256" key="1">
    <source>
        <dbReference type="SAM" id="MobiDB-lite"/>
    </source>
</evidence>
<dbReference type="EMBL" id="JABSTR010000003">
    <property type="protein sequence ID" value="KAH9365971.1"/>
    <property type="molecule type" value="Genomic_DNA"/>
</dbReference>
<organism evidence="2 3">
    <name type="scientific">Haemaphysalis longicornis</name>
    <name type="common">Bush tick</name>
    <dbReference type="NCBI Taxonomy" id="44386"/>
    <lineage>
        <taxon>Eukaryota</taxon>
        <taxon>Metazoa</taxon>
        <taxon>Ecdysozoa</taxon>
        <taxon>Arthropoda</taxon>
        <taxon>Chelicerata</taxon>
        <taxon>Arachnida</taxon>
        <taxon>Acari</taxon>
        <taxon>Parasitiformes</taxon>
        <taxon>Ixodida</taxon>
        <taxon>Ixodoidea</taxon>
        <taxon>Ixodidae</taxon>
        <taxon>Haemaphysalinae</taxon>
        <taxon>Haemaphysalis</taxon>
    </lineage>
</organism>
<dbReference type="VEuPathDB" id="VectorBase:HLOH_047062"/>
<sequence>MTCPLPPPNASDDELIGWRTQLLSAKDTATKTLDPTPPSEYIGIHLRYISGPCTSLERRWRKHKHRRNLELQLTTLRTKIEEHAATKITHVMTFGTSSLARRLVVYPALYKTPLSTKPNPAIAPLQIPPDALCASLKDLYMPPPPLFPPSPRTTRAPPTRSSKAISHIPKTMPQPKHSDATLRRSLVKSLTLIPATLPKTQSNASYNYSTTFENTTPFRLPGNISISHLYLCLANPHPLPQPPSHFLKLCLGKLFQHVLKIRIPGEYGKSTQAYPPNMLGFPANLYTQEALLQLNQDFHVHPPLRDHTSLLSLDLQKSFDNISHYSILQAISGHNLGTHFYHYV</sequence>
<protein>
    <recommendedName>
        <fullName evidence="4">Reverse transcriptase domain-containing protein</fullName>
    </recommendedName>
</protein>
<accession>A0A9J6FT73</accession>
<dbReference type="Proteomes" id="UP000821853">
    <property type="component" value="Unassembled WGS sequence"/>
</dbReference>
<keyword evidence="3" id="KW-1185">Reference proteome</keyword>
<feature type="compositionally biased region" description="Low complexity" evidence="1">
    <location>
        <begin position="152"/>
        <end position="162"/>
    </location>
</feature>
<gene>
    <name evidence="2" type="ORF">HPB48_007878</name>
</gene>
<evidence type="ECO:0008006" key="4">
    <source>
        <dbReference type="Google" id="ProtNLM"/>
    </source>
</evidence>
<name>A0A9J6FT73_HAELO</name>
<proteinExistence type="predicted"/>
<comment type="caution">
    <text evidence="2">The sequence shown here is derived from an EMBL/GenBank/DDBJ whole genome shotgun (WGS) entry which is preliminary data.</text>
</comment>